<dbReference type="SUPFAM" id="SSF52540">
    <property type="entry name" value="P-loop containing nucleoside triphosphate hydrolases"/>
    <property type="match status" value="1"/>
</dbReference>
<dbReference type="AlphaFoldDB" id="A0A7G5C9S1"/>
<proteinExistence type="predicted"/>
<dbReference type="SUPFAM" id="SSF48452">
    <property type="entry name" value="TPR-like"/>
    <property type="match status" value="2"/>
</dbReference>
<feature type="repeat" description="TPR" evidence="3">
    <location>
        <begin position="749"/>
        <end position="782"/>
    </location>
</feature>
<protein>
    <submittedName>
        <fullName evidence="4">Tetratricopeptide repeat protein</fullName>
    </submittedName>
</protein>
<dbReference type="NCBIfam" id="NF040586">
    <property type="entry name" value="FxSxx_TPR"/>
    <property type="match status" value="1"/>
</dbReference>
<organism evidence="4 5">
    <name type="scientific">Wolbachia pipientis</name>
    <dbReference type="NCBI Taxonomy" id="955"/>
    <lineage>
        <taxon>Bacteria</taxon>
        <taxon>Pseudomonadati</taxon>
        <taxon>Pseudomonadota</taxon>
        <taxon>Alphaproteobacteria</taxon>
        <taxon>Rickettsiales</taxon>
        <taxon>Anaplasmataceae</taxon>
        <taxon>Wolbachieae</taxon>
        <taxon>Wolbachia</taxon>
    </lineage>
</organism>
<dbReference type="EMBL" id="CP050531">
    <property type="protein sequence ID" value="QMV45955.1"/>
    <property type="molecule type" value="Genomic_DNA"/>
</dbReference>
<dbReference type="Gene3D" id="1.25.40.10">
    <property type="entry name" value="Tetratricopeptide repeat domain"/>
    <property type="match status" value="3"/>
</dbReference>
<feature type="repeat" description="TPR" evidence="3">
    <location>
        <begin position="1043"/>
        <end position="1076"/>
    </location>
</feature>
<dbReference type="SMART" id="SM00028">
    <property type="entry name" value="TPR"/>
    <property type="match status" value="8"/>
</dbReference>
<evidence type="ECO:0000256" key="2">
    <source>
        <dbReference type="ARBA" id="ARBA00022803"/>
    </source>
</evidence>
<name>A0A7G5C9S1_WOLPI</name>
<dbReference type="Proteomes" id="UP000515744">
    <property type="component" value="Chromosome"/>
</dbReference>
<sequence>MNVENKQSEVLSNRTFKKRDGTSEGIYGYDYEITLSMLYLLHGLRGESDFWLASNIEGFGAFDDIFFEHEDQNKSRIVLVQVKHCNKPRLSKNITFGDLFVDGNDRKRQKKNFGLNKYFVESYFKIKQNPEYKNSDITLVIHANVNVNLKKGTEKQGKVETLEEYLEESKLTGDNILSIYEGQKGTCYKIKNHLELKKYFSCGSEDEIEDFLFRIRFVVNQPSQPKLESIIKREIEVEIEKKYETSEKKDADMVFGSVYQDVKKCLAKGSKVPYLTRKDNYFKKAIEHLYSLKLKEDLPEFWQVPLRNYNFVGREALLDKIEECLKANDTATLVACHGLGGIGKTQLALEFIWSKLQKYRWIIWLDTRDRNTLINEYIKLGRGLNVIHGYRENVREEDHAKHVKYWLEHHKRAGWLLICDNAPNYKDIADLLPIKGGKILLTSRYTFGWPQPQNTISVDIFESGESRSYICKILKAKGQKLDITQVDALAKTLGHLPLALAQASFYIKKTGINISDYLKLYHDRKQALLSDKTLLETFPPGANRETAAIVYVAWDITVEAIKRESSLAANWLTACAYLGGSSIPKFLLEVFADNQENNPSLETFHEAFGILISYSMLTVKKDHSMLVHNLVQEVTRLKSEKSGKTKEEIKTVFQLLQKGFPYASDKLEDCAKKRQLLPHLEAFLSHMDNLLEKDSSEKQTIEKDYLLDLLIWMDNGYYDLGNPRRQKELLERALPIFKEYYSPDHFQVVRTLGNLGIVYGALGDHKKAKELFERALVIQEKHYGPDHFEFAKTFVNLGITYGALGNHKRKKELLEQALPIFEKHYGFDHFQVAMVLANLGNVYGNLGNLRKAKKLLERALAIQEKYYGSDHFQVAKTLANLGNAYRDLGNYEKRKELLLRALPIFEKHYGPDHFQVTTILVSLGNAHRDLGNPQKAKELLERALAIQERHYNPDHFRVAITLTNLGITYYILSDAQKAKELLERALAIQERHYDPDHFQVAVTLTSLGIAHGVLGDSQKAKELFEQALPIFEKHYGPDHPEVAKLLANLGIAYRDLGNHKKKKELLEQALSIFKKHYGSDSPEVAKLLAELDDV</sequence>
<feature type="repeat" description="TPR" evidence="3">
    <location>
        <begin position="959"/>
        <end position="992"/>
    </location>
</feature>
<accession>A0A7G5C9S1</accession>
<keyword evidence="1" id="KW-0677">Repeat</keyword>
<feature type="repeat" description="TPR" evidence="3">
    <location>
        <begin position="833"/>
        <end position="866"/>
    </location>
</feature>
<dbReference type="Gene3D" id="3.40.50.300">
    <property type="entry name" value="P-loop containing nucleotide triphosphate hydrolases"/>
    <property type="match status" value="1"/>
</dbReference>
<evidence type="ECO:0000313" key="5">
    <source>
        <dbReference type="Proteomes" id="UP000515744"/>
    </source>
</evidence>
<keyword evidence="2 3" id="KW-0802">TPR repeat</keyword>
<dbReference type="Pfam" id="PF13424">
    <property type="entry name" value="TPR_12"/>
    <property type="match status" value="4"/>
</dbReference>
<feature type="repeat" description="TPR" evidence="3">
    <location>
        <begin position="875"/>
        <end position="908"/>
    </location>
</feature>
<dbReference type="InterPro" id="IPR027417">
    <property type="entry name" value="P-loop_NTPase"/>
</dbReference>
<evidence type="ECO:0000313" key="4">
    <source>
        <dbReference type="EMBL" id="QMV45955.1"/>
    </source>
</evidence>
<reference evidence="4" key="1">
    <citation type="journal article" date="2020" name="Mol. Biol. Evol.">
        <title>Life and death of selfish genes: comparative genomics reveals the dynamic evolution of cytoplasmic incompatibility.</title>
        <authorList>
            <person name="Martinez J."/>
            <person name="Klasson L."/>
            <person name="Welch J."/>
            <person name="Jiggins F.M."/>
        </authorList>
    </citation>
    <scope>NUCLEOTIDE SEQUENCE [LARGE SCALE GENOMIC DNA]</scope>
    <source>
        <strain evidence="4">WStv</strain>
    </source>
</reference>
<dbReference type="PROSITE" id="PS50005">
    <property type="entry name" value="TPR"/>
    <property type="match status" value="7"/>
</dbReference>
<feature type="repeat" description="TPR" evidence="3">
    <location>
        <begin position="1001"/>
        <end position="1034"/>
    </location>
</feature>
<dbReference type="Pfam" id="PF13374">
    <property type="entry name" value="TPR_10"/>
    <property type="match status" value="1"/>
</dbReference>
<dbReference type="PANTHER" id="PTHR45641">
    <property type="entry name" value="TETRATRICOPEPTIDE REPEAT PROTEIN (AFU_ORTHOLOGUE AFUA_6G03870)"/>
    <property type="match status" value="1"/>
</dbReference>
<gene>
    <name evidence="4" type="ORF">HC358_02470</name>
</gene>
<dbReference type="PANTHER" id="PTHR45641:SF19">
    <property type="entry name" value="NEPHROCYSTIN-3"/>
    <property type="match status" value="1"/>
</dbReference>
<feature type="repeat" description="TPR" evidence="3">
    <location>
        <begin position="917"/>
        <end position="950"/>
    </location>
</feature>
<dbReference type="RefSeq" id="WP_182159864.1">
    <property type="nucleotide sequence ID" value="NZ_CP050531.1"/>
</dbReference>
<dbReference type="InterPro" id="IPR019734">
    <property type="entry name" value="TPR_rpt"/>
</dbReference>
<evidence type="ECO:0000256" key="1">
    <source>
        <dbReference type="ARBA" id="ARBA00022737"/>
    </source>
</evidence>
<dbReference type="InterPro" id="IPR011990">
    <property type="entry name" value="TPR-like_helical_dom_sf"/>
</dbReference>
<evidence type="ECO:0000256" key="3">
    <source>
        <dbReference type="PROSITE-ProRule" id="PRU00339"/>
    </source>
</evidence>